<dbReference type="VEuPathDB" id="PiroplasmaDB:BEWA_016990"/>
<dbReference type="EMBL" id="ACOU01000008">
    <property type="protein sequence ID" value="EKX72020.1"/>
    <property type="molecule type" value="Genomic_DNA"/>
</dbReference>
<dbReference type="AlphaFoldDB" id="L1L9Z6"/>
<sequence length="214" mass="24880">MSKTLNLLDMWNNFLFIDEYKPEVNVSCYSINRGFDHIFKIGKVMEGNRLIVGDEPFLYHRSVNVIDDLYGKYVWINNILLEDGSFKCNTIGFKKENDTCIRLVRKVIDFDVNEVPEMPLEMEMKNFLESKKQVYSVKRSLVRSPVIGTIYCGEYIMHDDRCGILEKSIIIDRSKHGNLIVTINEENNDWTTNSASYEFIPQENGIPFVAVQDI</sequence>
<reference evidence="1 2" key="1">
    <citation type="journal article" date="2012" name="BMC Genomics">
        <title>Comparative genomic analysis and phylogenetic position of Theileria equi.</title>
        <authorList>
            <person name="Kappmeyer L.S."/>
            <person name="Thiagarajan M."/>
            <person name="Herndon D.R."/>
            <person name="Ramsay J.D."/>
            <person name="Caler E."/>
            <person name="Djikeng A."/>
            <person name="Gillespie J.J."/>
            <person name="Lau A.O."/>
            <person name="Roalson E.H."/>
            <person name="Silva J.C."/>
            <person name="Silva M.G."/>
            <person name="Suarez C.E."/>
            <person name="Ueti M.W."/>
            <person name="Nene V.M."/>
            <person name="Mealey R.H."/>
            <person name="Knowles D.P."/>
            <person name="Brayton K.A."/>
        </authorList>
    </citation>
    <scope>NUCLEOTIDE SEQUENCE [LARGE SCALE GENOMIC DNA]</scope>
    <source>
        <strain evidence="1 2">WA</strain>
    </source>
</reference>
<dbReference type="Proteomes" id="UP000031512">
    <property type="component" value="Unassembled WGS sequence"/>
</dbReference>
<organism evidence="1 2">
    <name type="scientific">Theileria equi strain WA</name>
    <dbReference type="NCBI Taxonomy" id="1537102"/>
    <lineage>
        <taxon>Eukaryota</taxon>
        <taxon>Sar</taxon>
        <taxon>Alveolata</taxon>
        <taxon>Apicomplexa</taxon>
        <taxon>Aconoidasida</taxon>
        <taxon>Piroplasmida</taxon>
        <taxon>Theileriidae</taxon>
        <taxon>Theileria</taxon>
    </lineage>
</organism>
<proteinExistence type="predicted"/>
<comment type="caution">
    <text evidence="1">The sequence shown here is derived from an EMBL/GenBank/DDBJ whole genome shotgun (WGS) entry which is preliminary data.</text>
</comment>
<dbReference type="KEGG" id="beq:BEWA_016990"/>
<dbReference type="GeneID" id="15804956"/>
<name>L1L9Z6_THEEQ</name>
<protein>
    <submittedName>
        <fullName evidence="1">Uncharacterized protein</fullName>
    </submittedName>
</protein>
<evidence type="ECO:0000313" key="2">
    <source>
        <dbReference type="Proteomes" id="UP000031512"/>
    </source>
</evidence>
<evidence type="ECO:0000313" key="1">
    <source>
        <dbReference type="EMBL" id="EKX72020.1"/>
    </source>
</evidence>
<dbReference type="RefSeq" id="XP_004831472.1">
    <property type="nucleotide sequence ID" value="XM_004831415.1"/>
</dbReference>
<accession>L1L9Z6</accession>
<gene>
    <name evidence="1" type="ORF">BEWA_016990</name>
</gene>
<keyword evidence="2" id="KW-1185">Reference proteome</keyword>